<dbReference type="InterPro" id="IPR025275">
    <property type="entry name" value="DUF4015"/>
</dbReference>
<dbReference type="Pfam" id="PF13200">
    <property type="entry name" value="DUF4015"/>
    <property type="match status" value="1"/>
</dbReference>
<name>I4BAH7_TURPD</name>
<protein>
    <recommendedName>
        <fullName evidence="2">DUF4015 domain-containing protein</fullName>
    </recommendedName>
</protein>
<reference evidence="3 4" key="1">
    <citation type="submission" date="2012-06" db="EMBL/GenBank/DDBJ databases">
        <title>The complete chromosome of genome of Turneriella parva DSM 21527.</title>
        <authorList>
            <consortium name="US DOE Joint Genome Institute (JGI-PGF)"/>
            <person name="Lucas S."/>
            <person name="Han J."/>
            <person name="Lapidus A."/>
            <person name="Bruce D."/>
            <person name="Goodwin L."/>
            <person name="Pitluck S."/>
            <person name="Peters L."/>
            <person name="Kyrpides N."/>
            <person name="Mavromatis K."/>
            <person name="Ivanova N."/>
            <person name="Mikhailova N."/>
            <person name="Chertkov O."/>
            <person name="Detter J.C."/>
            <person name="Tapia R."/>
            <person name="Han C."/>
            <person name="Land M."/>
            <person name="Hauser L."/>
            <person name="Markowitz V."/>
            <person name="Cheng J.-F."/>
            <person name="Hugenholtz P."/>
            <person name="Woyke T."/>
            <person name="Wu D."/>
            <person name="Gronow S."/>
            <person name="Wellnitz S."/>
            <person name="Brambilla E."/>
            <person name="Klenk H.-P."/>
            <person name="Eisen J.A."/>
        </authorList>
    </citation>
    <scope>NUCLEOTIDE SEQUENCE [LARGE SCALE GENOMIC DNA]</scope>
    <source>
        <strain evidence="4">ATCC BAA-1111 / DSM 21527 / NCTC 11395 / H</strain>
    </source>
</reference>
<accession>I4BAH7</accession>
<gene>
    <name evidence="3" type="ordered locus">Turpa_3650</name>
</gene>
<dbReference type="Proteomes" id="UP000006048">
    <property type="component" value="Chromosome"/>
</dbReference>
<dbReference type="STRING" id="869212.Turpa_3650"/>
<feature type="region of interest" description="Disordered" evidence="1">
    <location>
        <begin position="433"/>
        <end position="468"/>
    </location>
</feature>
<dbReference type="PATRIC" id="fig|869212.3.peg.3671"/>
<sequence>MAIFAKAPAHDVQGLRWPRMAIFAKAVAALSPYFFQEIQAFVCRYYKIASLSRTPMNTTLKTLPFLFVFSMVSLYGSMTCTRLSANTQNTTENKIVVTRPGDKGATEQTVALANVPPQPTATKAPVETATAGVAAKGKKSVVAFLKKLREYQLSWAQFPIKRPEFLKAIYLTNATAVNTKSLRHFIAQSRKHGINSMVIDAQGKAISAEQMSLLKTNGIYPIARVVVFDLGLKQKYPDQAHLEKVLKSVERAAKSGYREIQLDYIRYADRRDLQLLPLKFKYDQIGSILARARKLTDSLGVELGADVFGRITINRNDHIGQKLELFGDHVHNLYPMVYPSHYYGDPEKIANPYGTVKEGVENSKERIPKTRIIPYIQGFGMKIKQSGLDLPQYVLKQFFAVDDAQGDGYVVWNARNDYSATWKALQEYEKRAPERKKNIKVAKAPAPKGRQDAAQSGDQIRDVVSPKN</sequence>
<dbReference type="KEGG" id="tpx:Turpa_3650"/>
<evidence type="ECO:0000259" key="2">
    <source>
        <dbReference type="Pfam" id="PF13200"/>
    </source>
</evidence>
<dbReference type="AlphaFoldDB" id="I4BAH7"/>
<evidence type="ECO:0000313" key="3">
    <source>
        <dbReference type="EMBL" id="AFM14284.1"/>
    </source>
</evidence>
<dbReference type="EMBL" id="CP002959">
    <property type="protein sequence ID" value="AFM14284.1"/>
    <property type="molecule type" value="Genomic_DNA"/>
</dbReference>
<proteinExistence type="predicted"/>
<dbReference type="HOGENOM" id="CLU_583859_0_0_12"/>
<feature type="domain" description="DUF4015" evidence="2">
    <location>
        <begin position="250"/>
        <end position="418"/>
    </location>
</feature>
<evidence type="ECO:0000313" key="4">
    <source>
        <dbReference type="Proteomes" id="UP000006048"/>
    </source>
</evidence>
<organism evidence="3 4">
    <name type="scientific">Turneriella parva (strain ATCC BAA-1111 / DSM 21527 / NCTC 11395 / H)</name>
    <name type="common">Leptospira parva</name>
    <dbReference type="NCBI Taxonomy" id="869212"/>
    <lineage>
        <taxon>Bacteria</taxon>
        <taxon>Pseudomonadati</taxon>
        <taxon>Spirochaetota</taxon>
        <taxon>Spirochaetia</taxon>
        <taxon>Leptospirales</taxon>
        <taxon>Leptospiraceae</taxon>
        <taxon>Turneriella</taxon>
    </lineage>
</organism>
<evidence type="ECO:0000256" key="1">
    <source>
        <dbReference type="SAM" id="MobiDB-lite"/>
    </source>
</evidence>
<keyword evidence="4" id="KW-1185">Reference proteome</keyword>